<dbReference type="SUPFAM" id="SSF54909">
    <property type="entry name" value="Dimeric alpha+beta barrel"/>
    <property type="match status" value="1"/>
</dbReference>
<evidence type="ECO:0000259" key="1">
    <source>
        <dbReference type="PROSITE" id="PS51725"/>
    </source>
</evidence>
<sequence length="104" mass="11688">MSVVKINVLTVPEGQGAELERRFAARRNEVSTVTGFVGFQLLRPVEGEDRYYVVTQFDTEENYQEWLAHRHNAQGESGPRPTPISTMATTMAFEIVDLEALASE</sequence>
<reference evidence="2 3" key="1">
    <citation type="submission" date="2023-04" db="EMBL/GenBank/DDBJ databases">
        <title>Funneling lignin-derived compounds into biodiesel using alkali-halophilic Citricoccus sp. P2.</title>
        <authorList>
            <person name="Luo C.-B."/>
        </authorList>
    </citation>
    <scope>NUCLEOTIDE SEQUENCE [LARGE SCALE GENOMIC DNA]</scope>
    <source>
        <strain evidence="2 3">P2</strain>
    </source>
</reference>
<accession>A0ABY8H9G9</accession>
<keyword evidence="3" id="KW-1185">Reference proteome</keyword>
<dbReference type="GO" id="GO:0004497">
    <property type="term" value="F:monooxygenase activity"/>
    <property type="evidence" value="ECO:0007669"/>
    <property type="project" value="UniProtKB-KW"/>
</dbReference>
<organism evidence="2 3">
    <name type="scientific">Citricoccus muralis</name>
    <dbReference type="NCBI Taxonomy" id="169134"/>
    <lineage>
        <taxon>Bacteria</taxon>
        <taxon>Bacillati</taxon>
        <taxon>Actinomycetota</taxon>
        <taxon>Actinomycetes</taxon>
        <taxon>Micrococcales</taxon>
        <taxon>Micrococcaceae</taxon>
        <taxon>Citricoccus</taxon>
    </lineage>
</organism>
<dbReference type="Proteomes" id="UP001219037">
    <property type="component" value="Chromosome"/>
</dbReference>
<gene>
    <name evidence="2" type="ORF">P8192_06875</name>
</gene>
<dbReference type="Pfam" id="PF03992">
    <property type="entry name" value="ABM"/>
    <property type="match status" value="1"/>
</dbReference>
<keyword evidence="2" id="KW-0503">Monooxygenase</keyword>
<dbReference type="InterPro" id="IPR050404">
    <property type="entry name" value="Heme-degrading_MO"/>
</dbReference>
<dbReference type="Gene3D" id="3.30.70.100">
    <property type="match status" value="1"/>
</dbReference>
<dbReference type="EMBL" id="CP121252">
    <property type="protein sequence ID" value="WFP17811.1"/>
    <property type="molecule type" value="Genomic_DNA"/>
</dbReference>
<dbReference type="RefSeq" id="WP_278159548.1">
    <property type="nucleotide sequence ID" value="NZ_CP121252.1"/>
</dbReference>
<proteinExistence type="predicted"/>
<feature type="domain" description="ABM" evidence="1">
    <location>
        <begin position="3"/>
        <end position="93"/>
    </location>
</feature>
<dbReference type="PANTHER" id="PTHR34474:SF2">
    <property type="entry name" value="SIGNAL TRANSDUCTION PROTEIN TRAP"/>
    <property type="match status" value="1"/>
</dbReference>
<dbReference type="InterPro" id="IPR007138">
    <property type="entry name" value="ABM_dom"/>
</dbReference>
<name>A0ABY8H9G9_9MICC</name>
<protein>
    <submittedName>
        <fullName evidence="2">Antibiotic biosynthesis monooxygenase</fullName>
        <ecNumber evidence="2">1.14.-.-</ecNumber>
    </submittedName>
</protein>
<evidence type="ECO:0000313" key="3">
    <source>
        <dbReference type="Proteomes" id="UP001219037"/>
    </source>
</evidence>
<keyword evidence="2" id="KW-0560">Oxidoreductase</keyword>
<dbReference type="InterPro" id="IPR011008">
    <property type="entry name" value="Dimeric_a/b-barrel"/>
</dbReference>
<dbReference type="PANTHER" id="PTHR34474">
    <property type="entry name" value="SIGNAL TRANSDUCTION PROTEIN TRAP"/>
    <property type="match status" value="1"/>
</dbReference>
<dbReference type="EC" id="1.14.-.-" evidence="2"/>
<dbReference type="PROSITE" id="PS51725">
    <property type="entry name" value="ABM"/>
    <property type="match status" value="1"/>
</dbReference>
<evidence type="ECO:0000313" key="2">
    <source>
        <dbReference type="EMBL" id="WFP17811.1"/>
    </source>
</evidence>